<comment type="caution">
    <text evidence="2">The sequence shown here is derived from an EMBL/GenBank/DDBJ whole genome shotgun (WGS) entry which is preliminary data.</text>
</comment>
<sequence>MPLLLLLLALQREDAKAGIATTIDGQPKKANYYSWNYTFNTWEYTGVSEFEYDANNNLISELYFNSQGDTSSKKSYSYNDQGKETGNIAYRYVNNVFVASNKEIRTYDLKGYLVRFESFGSSDGVSWGWKEQTVYSTSNSTLEYPDIVEKYNWESGSKQLIKKYSNMVWTDFERERFSSGIIEERNVFGDDQRTTYTTVSEGIKIGWVEVYDSKTKTWSYSFDEVHTKDAQGNTFMIQQADYGSGPVLFSRISFPVDIKGNNTGYSYEVWFNNKWKFISSELTTNTYNSNGALTETIYEGKEVGSTDFQSTGINFKYRTVYEVDGEVTSSGQPSRNSGFQMAAYPNPCKNILNIEGVSKEDMQVYLFDMNNHLVLSTTISGGKGNVAIENVPSGIYILKVASQSGGINIQKIVKE</sequence>
<dbReference type="InterPro" id="IPR026444">
    <property type="entry name" value="Secre_tail"/>
</dbReference>
<dbReference type="eggNOG" id="COG3209">
    <property type="taxonomic scope" value="Bacteria"/>
</dbReference>
<dbReference type="AlphaFoldDB" id="A0A098LCP9"/>
<dbReference type="EMBL" id="BBLT01000002">
    <property type="protein sequence ID" value="GAL83923.1"/>
    <property type="molecule type" value="Genomic_DNA"/>
</dbReference>
<evidence type="ECO:0000313" key="2">
    <source>
        <dbReference type="EMBL" id="GAL83923.1"/>
    </source>
</evidence>
<gene>
    <name evidence="2" type="ORF">MYP_1151</name>
</gene>
<organism evidence="2 3">
    <name type="scientific">Sporocytophaga myxococcoides</name>
    <dbReference type="NCBI Taxonomy" id="153721"/>
    <lineage>
        <taxon>Bacteria</taxon>
        <taxon>Pseudomonadati</taxon>
        <taxon>Bacteroidota</taxon>
        <taxon>Cytophagia</taxon>
        <taxon>Cytophagales</taxon>
        <taxon>Cytophagaceae</taxon>
        <taxon>Sporocytophaga</taxon>
    </lineage>
</organism>
<evidence type="ECO:0000313" key="3">
    <source>
        <dbReference type="Proteomes" id="UP000030185"/>
    </source>
</evidence>
<feature type="domain" description="Secretion system C-terminal sorting" evidence="1">
    <location>
        <begin position="344"/>
        <end position="413"/>
    </location>
</feature>
<keyword evidence="3" id="KW-1185">Reference proteome</keyword>
<proteinExistence type="predicted"/>
<evidence type="ECO:0000259" key="1">
    <source>
        <dbReference type="Pfam" id="PF18962"/>
    </source>
</evidence>
<name>A0A098LCP9_9BACT</name>
<reference evidence="2 3" key="1">
    <citation type="submission" date="2014-09" db="EMBL/GenBank/DDBJ databases">
        <title>Sporocytophaga myxococcoides PG-01 genome sequencing.</title>
        <authorList>
            <person name="Liu L."/>
            <person name="Gao P.J."/>
            <person name="Chen G.J."/>
            <person name="Wang L.S."/>
        </authorList>
    </citation>
    <scope>NUCLEOTIDE SEQUENCE [LARGE SCALE GENOMIC DNA]</scope>
    <source>
        <strain evidence="2 3">PG-01</strain>
    </source>
</reference>
<protein>
    <recommendedName>
        <fullName evidence="1">Secretion system C-terminal sorting domain-containing protein</fullName>
    </recommendedName>
</protein>
<accession>A0A098LCP9</accession>
<dbReference type="Pfam" id="PF18962">
    <property type="entry name" value="Por_Secre_tail"/>
    <property type="match status" value="1"/>
</dbReference>
<dbReference type="NCBIfam" id="TIGR04183">
    <property type="entry name" value="Por_Secre_tail"/>
    <property type="match status" value="1"/>
</dbReference>
<dbReference type="Proteomes" id="UP000030185">
    <property type="component" value="Unassembled WGS sequence"/>
</dbReference>
<dbReference type="STRING" id="153721.MYP_1151"/>